<protein>
    <submittedName>
        <fullName evidence="2">Uncharacterized protein</fullName>
    </submittedName>
</protein>
<keyword evidence="3" id="KW-1185">Reference proteome</keyword>
<evidence type="ECO:0000256" key="1">
    <source>
        <dbReference type="SAM" id="Phobius"/>
    </source>
</evidence>
<sequence length="177" mass="20194">MSSQITKEELTRIKGSFQAKYGYEMDEWTAVILTELNDRFGNFSQTVQQSTKEVGNAAQLIKGQVHAVHFKDNLQAFSFGLGKFLIPSLVVLIGIFFTAHFIGQSEKYVTISEFVNRYPNFDAFRQMIEVAEIRELKSQKYLILRPAANVKSIEVGKEYQYLKEENVVVVPLMVGNQ</sequence>
<accession>A0ABY4XGT9</accession>
<proteinExistence type="predicted"/>
<name>A0ABY4XGT9_9BACT</name>
<dbReference type="RefSeq" id="WP_235165464.1">
    <property type="nucleotide sequence ID" value="NZ_CP098805.1"/>
</dbReference>
<dbReference type="Proteomes" id="UP001055420">
    <property type="component" value="Chromosome"/>
</dbReference>
<keyword evidence="1" id="KW-1133">Transmembrane helix</keyword>
<keyword evidence="1" id="KW-0472">Membrane</keyword>
<dbReference type="EMBL" id="CP098805">
    <property type="protein sequence ID" value="USJ29652.1"/>
    <property type="molecule type" value="Genomic_DNA"/>
</dbReference>
<keyword evidence="1" id="KW-0812">Transmembrane</keyword>
<evidence type="ECO:0000313" key="2">
    <source>
        <dbReference type="EMBL" id="USJ29652.1"/>
    </source>
</evidence>
<evidence type="ECO:0000313" key="3">
    <source>
        <dbReference type="Proteomes" id="UP001055420"/>
    </source>
</evidence>
<reference evidence="2" key="1">
    <citation type="submission" date="2022-06" db="EMBL/GenBank/DDBJ databases">
        <title>Novel species in genus Dyadobacter.</title>
        <authorList>
            <person name="Ma C."/>
        </authorList>
    </citation>
    <scope>NUCLEOTIDE SEQUENCE</scope>
    <source>
        <strain evidence="2">CY22</strain>
    </source>
</reference>
<organism evidence="2 3">
    <name type="scientific">Dyadobacter chenhuakuii</name>
    <dbReference type="NCBI Taxonomy" id="2909339"/>
    <lineage>
        <taxon>Bacteria</taxon>
        <taxon>Pseudomonadati</taxon>
        <taxon>Bacteroidota</taxon>
        <taxon>Cytophagia</taxon>
        <taxon>Cytophagales</taxon>
        <taxon>Spirosomataceae</taxon>
        <taxon>Dyadobacter</taxon>
    </lineage>
</organism>
<feature type="transmembrane region" description="Helical" evidence="1">
    <location>
        <begin position="84"/>
        <end position="102"/>
    </location>
</feature>
<gene>
    <name evidence="2" type="ORF">NFI80_17415</name>
</gene>